<feature type="domain" description="WKF" evidence="2">
    <location>
        <begin position="130"/>
        <end position="193"/>
    </location>
</feature>
<gene>
    <name evidence="3" type="ORF">CBYS24578_00005771</name>
</gene>
<feature type="region of interest" description="Disordered" evidence="1">
    <location>
        <begin position="272"/>
        <end position="386"/>
    </location>
</feature>
<evidence type="ECO:0000256" key="1">
    <source>
        <dbReference type="SAM" id="MobiDB-lite"/>
    </source>
</evidence>
<reference evidence="4" key="1">
    <citation type="submission" date="2019-06" db="EMBL/GenBank/DDBJ databases">
        <authorList>
            <person name="Broberg M."/>
        </authorList>
    </citation>
    <scope>NUCLEOTIDE SEQUENCE [LARGE SCALE GENOMIC DNA]</scope>
</reference>
<evidence type="ECO:0000313" key="4">
    <source>
        <dbReference type="Proteomes" id="UP000754883"/>
    </source>
</evidence>
<feature type="compositionally biased region" description="Polar residues" evidence="1">
    <location>
        <begin position="290"/>
        <end position="300"/>
    </location>
</feature>
<evidence type="ECO:0000259" key="2">
    <source>
        <dbReference type="Pfam" id="PF10180"/>
    </source>
</evidence>
<evidence type="ECO:0000313" key="3">
    <source>
        <dbReference type="EMBL" id="CAH0004939.1"/>
    </source>
</evidence>
<keyword evidence="4" id="KW-1185">Reference proteome</keyword>
<protein>
    <recommendedName>
        <fullName evidence="2">WKF domain-containing protein</fullName>
    </recommendedName>
</protein>
<dbReference type="PANTHER" id="PTHR22306:SF2">
    <property type="entry name" value="CHROMOSOME 7 OPEN READING FRAME 50"/>
    <property type="match status" value="1"/>
</dbReference>
<comment type="caution">
    <text evidence="3">The sequence shown here is derived from an EMBL/GenBank/DDBJ whole genome shotgun (WGS) entry which is preliminary data.</text>
</comment>
<sequence length="386" mass="42430">MSAAETQKVPAWKRLGLKLKQPAAAGTESPNGLSSIGAVGHPSSSLAQPSPKRKLAPPASHLNPIHGNKRPRRDEPPKPKKVTFDDTPTKTVVPGSSDIRKTPAKKEAKPKTKSPAKQAQPAHDLKPALEYLRLWKTSRESWKFNKNHQSSLIKHIFDGPESIPSSDVEAFYEYIKDLKGYVRTRLRETAMEVKTRDESDGYASFPEGTTDEDEKQAAYDSILAGILRRRNAGKRKFFSESKYVSESEDGEVIVCRLVKRMRAELVLDALSDSEESTSTTTDTSTSSKTITAGDNSNTVTTDEDKQITINGATTRRRRKLRVNVDDTSSESESESDSESSSSSSSEDSDSDEEERPDEDETSSSSSSSSSEGDSDSESEEESDEED</sequence>
<reference evidence="3 4" key="2">
    <citation type="submission" date="2021-10" db="EMBL/GenBank/DDBJ databases">
        <authorList>
            <person name="Piombo E."/>
        </authorList>
    </citation>
    <scope>NUCLEOTIDE SEQUENCE [LARGE SCALE GENOMIC DNA]</scope>
</reference>
<dbReference type="InterPro" id="IPR019327">
    <property type="entry name" value="WKF"/>
</dbReference>
<feature type="compositionally biased region" description="Low complexity" evidence="1">
    <location>
        <begin position="276"/>
        <end position="289"/>
    </location>
</feature>
<dbReference type="Pfam" id="PF10180">
    <property type="entry name" value="WKF"/>
    <property type="match status" value="1"/>
</dbReference>
<feature type="compositionally biased region" description="Acidic residues" evidence="1">
    <location>
        <begin position="327"/>
        <end position="337"/>
    </location>
</feature>
<name>A0A9N9UVC5_9HYPO</name>
<dbReference type="OrthoDB" id="10261563at2759"/>
<feature type="compositionally biased region" description="Acidic residues" evidence="1">
    <location>
        <begin position="346"/>
        <end position="361"/>
    </location>
</feature>
<feature type="compositionally biased region" description="Acidic residues" evidence="1">
    <location>
        <begin position="372"/>
        <end position="386"/>
    </location>
</feature>
<dbReference type="AlphaFoldDB" id="A0A9N9UVC5"/>
<feature type="compositionally biased region" description="Basic and acidic residues" evidence="1">
    <location>
        <begin position="72"/>
        <end position="88"/>
    </location>
</feature>
<dbReference type="EMBL" id="CABFNO020001568">
    <property type="protein sequence ID" value="CAH0004939.1"/>
    <property type="molecule type" value="Genomic_DNA"/>
</dbReference>
<accession>A0A9N9UVC5</accession>
<feature type="compositionally biased region" description="Low complexity" evidence="1">
    <location>
        <begin position="362"/>
        <end position="371"/>
    </location>
</feature>
<proteinExistence type="predicted"/>
<organism evidence="3 4">
    <name type="scientific">Clonostachys byssicola</name>
    <dbReference type="NCBI Taxonomy" id="160290"/>
    <lineage>
        <taxon>Eukaryota</taxon>
        <taxon>Fungi</taxon>
        <taxon>Dikarya</taxon>
        <taxon>Ascomycota</taxon>
        <taxon>Pezizomycotina</taxon>
        <taxon>Sordariomycetes</taxon>
        <taxon>Hypocreomycetidae</taxon>
        <taxon>Hypocreales</taxon>
        <taxon>Bionectriaceae</taxon>
        <taxon>Clonostachys</taxon>
    </lineage>
</organism>
<feature type="compositionally biased region" description="Basic and acidic residues" evidence="1">
    <location>
        <begin position="98"/>
        <end position="110"/>
    </location>
</feature>
<feature type="region of interest" description="Disordered" evidence="1">
    <location>
        <begin position="1"/>
        <end position="125"/>
    </location>
</feature>
<dbReference type="Proteomes" id="UP000754883">
    <property type="component" value="Unassembled WGS sequence"/>
</dbReference>
<dbReference type="PANTHER" id="PTHR22306">
    <property type="entry name" value="CHROMOSOME 7 OPEN READING FRAME 50"/>
    <property type="match status" value="1"/>
</dbReference>